<dbReference type="SUPFAM" id="SSF56300">
    <property type="entry name" value="Metallo-dependent phosphatases"/>
    <property type="match status" value="1"/>
</dbReference>
<dbReference type="Gene3D" id="3.60.21.10">
    <property type="match status" value="1"/>
</dbReference>
<evidence type="ECO:0000259" key="4">
    <source>
        <dbReference type="Pfam" id="PF16656"/>
    </source>
</evidence>
<dbReference type="Gene3D" id="2.60.40.380">
    <property type="entry name" value="Purple acid phosphatase-like, N-terminal"/>
    <property type="match status" value="1"/>
</dbReference>
<feature type="domain" description="Calcineurin-like phosphoesterase" evidence="3">
    <location>
        <begin position="184"/>
        <end position="361"/>
    </location>
</feature>
<evidence type="ECO:0000259" key="3">
    <source>
        <dbReference type="Pfam" id="PF00149"/>
    </source>
</evidence>
<dbReference type="OrthoDB" id="9809781at2"/>
<organism evidence="5 6">
    <name type="scientific">Pseudidiomarina indica</name>
    <dbReference type="NCBI Taxonomy" id="1159017"/>
    <lineage>
        <taxon>Bacteria</taxon>
        <taxon>Pseudomonadati</taxon>
        <taxon>Pseudomonadota</taxon>
        <taxon>Gammaproteobacteria</taxon>
        <taxon>Alteromonadales</taxon>
        <taxon>Idiomarinaceae</taxon>
        <taxon>Pseudidiomarina</taxon>
    </lineage>
</organism>
<dbReference type="RefSeq" id="WP_092591147.1">
    <property type="nucleotide sequence ID" value="NZ_FMXN01000002.1"/>
</dbReference>
<evidence type="ECO:0000256" key="2">
    <source>
        <dbReference type="SAM" id="SignalP"/>
    </source>
</evidence>
<dbReference type="Proteomes" id="UP000199626">
    <property type="component" value="Unassembled WGS sequence"/>
</dbReference>
<feature type="chain" id="PRO_5011579837" evidence="2">
    <location>
        <begin position="33"/>
        <end position="481"/>
    </location>
</feature>
<name>A0A1G6AN18_9GAMM</name>
<dbReference type="Pfam" id="PF00149">
    <property type="entry name" value="Metallophos"/>
    <property type="match status" value="1"/>
</dbReference>
<keyword evidence="1 2" id="KW-0732">Signal</keyword>
<dbReference type="PANTHER" id="PTHR22953:SF153">
    <property type="entry name" value="PURPLE ACID PHOSPHATASE"/>
    <property type="match status" value="1"/>
</dbReference>
<dbReference type="InterPro" id="IPR008963">
    <property type="entry name" value="Purple_acid_Pase-like_N"/>
</dbReference>
<reference evidence="6" key="1">
    <citation type="submission" date="2016-10" db="EMBL/GenBank/DDBJ databases">
        <authorList>
            <person name="Varghese N."/>
            <person name="Submissions S."/>
        </authorList>
    </citation>
    <scope>NUCLEOTIDE SEQUENCE [LARGE SCALE GENOMIC DNA]</scope>
    <source>
        <strain evidence="6">CGMCC 1.10824</strain>
    </source>
</reference>
<evidence type="ECO:0000256" key="1">
    <source>
        <dbReference type="ARBA" id="ARBA00022729"/>
    </source>
</evidence>
<evidence type="ECO:0000313" key="5">
    <source>
        <dbReference type="EMBL" id="SDB09789.1"/>
    </source>
</evidence>
<dbReference type="Pfam" id="PF16656">
    <property type="entry name" value="Pur_ac_phosph_N"/>
    <property type="match status" value="1"/>
</dbReference>
<dbReference type="EMBL" id="FMXN01000002">
    <property type="protein sequence ID" value="SDB09789.1"/>
    <property type="molecule type" value="Genomic_DNA"/>
</dbReference>
<accession>A0A1G6AN18</accession>
<evidence type="ECO:0000313" key="6">
    <source>
        <dbReference type="Proteomes" id="UP000199626"/>
    </source>
</evidence>
<dbReference type="InterPro" id="IPR029052">
    <property type="entry name" value="Metallo-depent_PP-like"/>
</dbReference>
<dbReference type="GO" id="GO:0046872">
    <property type="term" value="F:metal ion binding"/>
    <property type="evidence" value="ECO:0007669"/>
    <property type="project" value="InterPro"/>
</dbReference>
<proteinExistence type="predicted"/>
<dbReference type="STRING" id="1159017.SAMN02927930_00355"/>
<dbReference type="InterPro" id="IPR015914">
    <property type="entry name" value="PAPs_N"/>
</dbReference>
<dbReference type="SUPFAM" id="SSF49363">
    <property type="entry name" value="Purple acid phosphatase, N-terminal domain"/>
    <property type="match status" value="1"/>
</dbReference>
<dbReference type="PANTHER" id="PTHR22953">
    <property type="entry name" value="ACID PHOSPHATASE RELATED"/>
    <property type="match status" value="1"/>
</dbReference>
<dbReference type="InterPro" id="IPR039331">
    <property type="entry name" value="PAPs-like"/>
</dbReference>
<keyword evidence="6" id="KW-1185">Reference proteome</keyword>
<feature type="domain" description="Purple acid phosphatase N-terminal" evidence="4">
    <location>
        <begin position="60"/>
        <end position="156"/>
    </location>
</feature>
<dbReference type="InterPro" id="IPR004843">
    <property type="entry name" value="Calcineurin-like_PHP"/>
</dbReference>
<protein>
    <submittedName>
        <fullName evidence="5">Purple acid Phosphatase, N-terminal domain</fullName>
    </submittedName>
</protein>
<sequence length="481" mass="53587">MAQFIIHTKPSKLAIAIACAALSLGVSTSLLAAPNSIPAVPEANTLVTAESPRYQPTVYPDRVTILPGTNASTSQQVTWRTAASVNESILQITVAQPTPGLHLTATEHQGSFVALETPNGKAHHHRVKLDNLTPDTLYAYRVKGGDTWSNWHQFRTPAATFEPYTALYFGDAQNAVYSHYSRTVREAILTAPRAKVMIYAGDLVNSRDGIHDDEWGEWYDATSWLSAWVLQVPAAGNHEFSSDDNEPLRYLLPNWTAHYKVSGNGPASLSKTVYYTDVQGVRYIAMDSTEALQSNEHAKAQAEWLEQVLANNPNHWTVVVHHHPMNSVSLGRDNPPLREHWQPIYEKYNVDLVLQGHDHTYGRDHKAHSLAEQGPVYTVSVAGPKMYLVSDTAQERMDRTGEDTQLFQAIEFSQDQLVYRSLTATGELYDGFTLVKTASGKQFIDEQPNTAERRCENPNKPRPHRCWNGTDLIHAPAALKE</sequence>
<dbReference type="GO" id="GO:0003993">
    <property type="term" value="F:acid phosphatase activity"/>
    <property type="evidence" value="ECO:0007669"/>
    <property type="project" value="InterPro"/>
</dbReference>
<dbReference type="AlphaFoldDB" id="A0A1G6AN18"/>
<feature type="signal peptide" evidence="2">
    <location>
        <begin position="1"/>
        <end position="32"/>
    </location>
</feature>
<gene>
    <name evidence="5" type="ORF">SAMN02927930_00355</name>
</gene>